<dbReference type="AlphaFoldDB" id="A0ABD2ZTU1"/>
<proteinExistence type="predicted"/>
<sequence length="118" mass="13098">MEDKNQKEKSNCQPLKNPVGLIWQPKKLVNQPGNSTLSASKKENILTGGTLQVNGDMIESSMEKAANHSLFEKPMSEHEILENPKIISSCKRVSTTHDSLALATDMPITHLEMMVQLL</sequence>
<keyword evidence="2" id="KW-1185">Reference proteome</keyword>
<evidence type="ECO:0000313" key="1">
    <source>
        <dbReference type="EMBL" id="KAL3522834.1"/>
    </source>
</evidence>
<gene>
    <name evidence="1" type="ORF">ACH5RR_015668</name>
</gene>
<dbReference type="Proteomes" id="UP001630127">
    <property type="component" value="Unassembled WGS sequence"/>
</dbReference>
<evidence type="ECO:0000313" key="2">
    <source>
        <dbReference type="Proteomes" id="UP001630127"/>
    </source>
</evidence>
<name>A0ABD2ZTU1_9GENT</name>
<dbReference type="EMBL" id="JBJUIK010000007">
    <property type="protein sequence ID" value="KAL3522834.1"/>
    <property type="molecule type" value="Genomic_DNA"/>
</dbReference>
<organism evidence="1 2">
    <name type="scientific">Cinchona calisaya</name>
    <dbReference type="NCBI Taxonomy" id="153742"/>
    <lineage>
        <taxon>Eukaryota</taxon>
        <taxon>Viridiplantae</taxon>
        <taxon>Streptophyta</taxon>
        <taxon>Embryophyta</taxon>
        <taxon>Tracheophyta</taxon>
        <taxon>Spermatophyta</taxon>
        <taxon>Magnoliopsida</taxon>
        <taxon>eudicotyledons</taxon>
        <taxon>Gunneridae</taxon>
        <taxon>Pentapetalae</taxon>
        <taxon>asterids</taxon>
        <taxon>lamiids</taxon>
        <taxon>Gentianales</taxon>
        <taxon>Rubiaceae</taxon>
        <taxon>Cinchonoideae</taxon>
        <taxon>Cinchoneae</taxon>
        <taxon>Cinchona</taxon>
    </lineage>
</organism>
<comment type="caution">
    <text evidence="1">The sequence shown here is derived from an EMBL/GenBank/DDBJ whole genome shotgun (WGS) entry which is preliminary data.</text>
</comment>
<accession>A0ABD2ZTU1</accession>
<protein>
    <submittedName>
        <fullName evidence="1">Uncharacterized protein</fullName>
    </submittedName>
</protein>
<reference evidence="1 2" key="1">
    <citation type="submission" date="2024-11" db="EMBL/GenBank/DDBJ databases">
        <title>A near-complete genome assembly of Cinchona calisaya.</title>
        <authorList>
            <person name="Lian D.C."/>
            <person name="Zhao X.W."/>
            <person name="Wei L."/>
        </authorList>
    </citation>
    <scope>NUCLEOTIDE SEQUENCE [LARGE SCALE GENOMIC DNA]</scope>
    <source>
        <tissue evidence="1">Nenye</tissue>
    </source>
</reference>